<evidence type="ECO:0000256" key="3">
    <source>
        <dbReference type="PROSITE-ProRule" id="PRU00339"/>
    </source>
</evidence>
<reference evidence="6 7" key="1">
    <citation type="submission" date="2024-01" db="EMBL/GenBank/DDBJ databases">
        <title>Genome assemblies of Stephania.</title>
        <authorList>
            <person name="Yang L."/>
        </authorList>
    </citation>
    <scope>NUCLEOTIDE SEQUENCE [LARGE SCALE GENOMIC DNA]</scope>
    <source>
        <strain evidence="6">YNDBR</strain>
        <tissue evidence="6">Leaf</tissue>
    </source>
</reference>
<dbReference type="InterPro" id="IPR044534">
    <property type="entry name" value="TTL1-4"/>
</dbReference>
<proteinExistence type="predicted"/>
<dbReference type="SMART" id="SM00028">
    <property type="entry name" value="TPR"/>
    <property type="match status" value="6"/>
</dbReference>
<feature type="region of interest" description="Disordered" evidence="4">
    <location>
        <begin position="145"/>
        <end position="178"/>
    </location>
</feature>
<feature type="repeat" description="TPR" evidence="3">
    <location>
        <begin position="230"/>
        <end position="263"/>
    </location>
</feature>
<dbReference type="SUPFAM" id="SSF52833">
    <property type="entry name" value="Thioredoxin-like"/>
    <property type="match status" value="1"/>
</dbReference>
<evidence type="ECO:0000313" key="6">
    <source>
        <dbReference type="EMBL" id="KAK9092869.1"/>
    </source>
</evidence>
<comment type="caution">
    <text evidence="6">The sequence shown here is derived from an EMBL/GenBank/DDBJ whole genome shotgun (WGS) entry which is preliminary data.</text>
</comment>
<evidence type="ECO:0000259" key="5">
    <source>
        <dbReference type="Pfam" id="PF00085"/>
    </source>
</evidence>
<dbReference type="InterPro" id="IPR019734">
    <property type="entry name" value="TPR_rpt"/>
</dbReference>
<feature type="region of interest" description="Disordered" evidence="4">
    <location>
        <begin position="26"/>
        <end position="75"/>
    </location>
</feature>
<dbReference type="Pfam" id="PF00085">
    <property type="entry name" value="Thioredoxin"/>
    <property type="match status" value="1"/>
</dbReference>
<keyword evidence="1" id="KW-0677">Repeat</keyword>
<name>A0AAP0EGJ1_9MAGN</name>
<feature type="compositionally biased region" description="Low complexity" evidence="4">
    <location>
        <begin position="58"/>
        <end position="75"/>
    </location>
</feature>
<evidence type="ECO:0000256" key="2">
    <source>
        <dbReference type="ARBA" id="ARBA00022803"/>
    </source>
</evidence>
<evidence type="ECO:0000256" key="4">
    <source>
        <dbReference type="SAM" id="MobiDB-lite"/>
    </source>
</evidence>
<feature type="domain" description="Thioredoxin" evidence="5">
    <location>
        <begin position="607"/>
        <end position="689"/>
    </location>
</feature>
<dbReference type="Pfam" id="PF00515">
    <property type="entry name" value="TPR_1"/>
    <property type="match status" value="1"/>
</dbReference>
<dbReference type="Pfam" id="PF14559">
    <property type="entry name" value="TPR_19"/>
    <property type="match status" value="1"/>
</dbReference>
<dbReference type="InterPro" id="IPR011990">
    <property type="entry name" value="TPR-like_helical_dom_sf"/>
</dbReference>
<dbReference type="AlphaFoldDB" id="A0AAP0EGJ1"/>
<dbReference type="GO" id="GO:0006950">
    <property type="term" value="P:response to stress"/>
    <property type="evidence" value="ECO:0007669"/>
    <property type="project" value="UniProtKB-ARBA"/>
</dbReference>
<dbReference type="SUPFAM" id="SSF48452">
    <property type="entry name" value="TPR-like"/>
    <property type="match status" value="1"/>
</dbReference>
<dbReference type="GO" id="GO:0005737">
    <property type="term" value="C:cytoplasm"/>
    <property type="evidence" value="ECO:0007669"/>
    <property type="project" value="TreeGrafter"/>
</dbReference>
<organism evidence="6 7">
    <name type="scientific">Stephania yunnanensis</name>
    <dbReference type="NCBI Taxonomy" id="152371"/>
    <lineage>
        <taxon>Eukaryota</taxon>
        <taxon>Viridiplantae</taxon>
        <taxon>Streptophyta</taxon>
        <taxon>Embryophyta</taxon>
        <taxon>Tracheophyta</taxon>
        <taxon>Spermatophyta</taxon>
        <taxon>Magnoliopsida</taxon>
        <taxon>Ranunculales</taxon>
        <taxon>Menispermaceae</taxon>
        <taxon>Menispermoideae</taxon>
        <taxon>Cissampelideae</taxon>
        <taxon>Stephania</taxon>
    </lineage>
</organism>
<feature type="compositionally biased region" description="Basic and acidic residues" evidence="4">
    <location>
        <begin position="26"/>
        <end position="35"/>
    </location>
</feature>
<dbReference type="PANTHER" id="PTHR46050">
    <property type="entry name" value="TPR REPEAT-CONTAINING THIOREDOXIN"/>
    <property type="match status" value="1"/>
</dbReference>
<dbReference type="EMBL" id="JBBNAF010000012">
    <property type="protein sequence ID" value="KAK9092869.1"/>
    <property type="molecule type" value="Genomic_DNA"/>
</dbReference>
<dbReference type="Gene3D" id="3.40.30.10">
    <property type="entry name" value="Glutaredoxin"/>
    <property type="match status" value="1"/>
</dbReference>
<feature type="region of interest" description="Disordered" evidence="4">
    <location>
        <begin position="89"/>
        <end position="129"/>
    </location>
</feature>
<protein>
    <recommendedName>
        <fullName evidence="5">Thioredoxin domain-containing protein</fullName>
    </recommendedName>
</protein>
<keyword evidence="2 3" id="KW-0802">TPR repeat</keyword>
<dbReference type="PANTHER" id="PTHR46050:SF29">
    <property type="entry name" value="TPR REPEAT-CONTAINING THIOREDOXIN TTL4"/>
    <property type="match status" value="1"/>
</dbReference>
<accession>A0AAP0EGJ1</accession>
<keyword evidence="7" id="KW-1185">Reference proteome</keyword>
<dbReference type="InterPro" id="IPR036249">
    <property type="entry name" value="Thioredoxin-like_sf"/>
</dbReference>
<evidence type="ECO:0000256" key="1">
    <source>
        <dbReference type="ARBA" id="ARBA00022737"/>
    </source>
</evidence>
<dbReference type="InterPro" id="IPR013766">
    <property type="entry name" value="Thioredoxin_domain"/>
</dbReference>
<sequence length="702" mass="75568">MSHSAKPFSEMRVDALTDRLDHALSCDKPDFRELDLGSPVSPLRTARSGAATSGPGGVAPASTSSSSSSSGSVTGKTLTLNTLAKKSDIVGGGEVSGSAEGSPTGAESTRSPVPPRNFRPGHARSKSAGAPLIFSSSSSAVVNSTNHNGLPTGNICPSGKIGKTGMAQKSSSRSDVLGSGLGNYGHGSIMRAGGGATVTAVKSGAAGCEGAALLTGGDQGRVRAMSSSDAEEVKRAGNELYKRGHFAEALVLYDRAIALVPENAAYRSNRAAALTGLGRFGQAVRECEEAVRLDPGYGRAHQRLAALHLRLGRVESARNHLFLQGQQPDATELQKLMTVERHLNRCTEARKIVDWKSTLREGDATIAAGADASPQLFACRAEALLKLHRLEEADSALAKIPKFEPLPPSCLQTKIFGMLSDSYPFFVRAQIEMALGRFENAVTAAEKAGLTDPRNVEVVTLLNCVRLVKRARSHGNELFNAGKFTEACVAYGEGLKFDQSNPVLYCNRAACWSKLGQWERSIEDCNQALRIQPNYTKALLRRAASNEKLERWVESVRDYEVLRKELPGDNEVAEALFHAEVALKKSRGEEVYNLKFGGEVEEVSGLDQFRAAVSSPGVSVILFKTSSNPQCRQICPFMDTLCARYPSVNFLKVDVEESIDVAKTENVRIVPTFKIYKNGSRVKEMICPSQQVLEYSVRHYSL</sequence>
<evidence type="ECO:0000313" key="7">
    <source>
        <dbReference type="Proteomes" id="UP001420932"/>
    </source>
</evidence>
<dbReference type="Proteomes" id="UP001420932">
    <property type="component" value="Unassembled WGS sequence"/>
</dbReference>
<gene>
    <name evidence="6" type="ORF">Syun_027780</name>
</gene>
<dbReference type="Gene3D" id="1.25.40.10">
    <property type="entry name" value="Tetratricopeptide repeat domain"/>
    <property type="match status" value="1"/>
</dbReference>
<dbReference type="FunFam" id="3.40.30.10:FF:000211">
    <property type="entry name" value="TPR repeat-containing thioredoxin TTL4"/>
    <property type="match status" value="1"/>
</dbReference>
<dbReference type="PROSITE" id="PS50005">
    <property type="entry name" value="TPR"/>
    <property type="match status" value="2"/>
</dbReference>
<feature type="repeat" description="TPR" evidence="3">
    <location>
        <begin position="502"/>
        <end position="535"/>
    </location>
</feature>
<dbReference type="CDD" id="cd02947">
    <property type="entry name" value="TRX_family"/>
    <property type="match status" value="1"/>
</dbReference>